<evidence type="ECO:0000256" key="3">
    <source>
        <dbReference type="ARBA" id="ARBA00012030"/>
    </source>
</evidence>
<keyword evidence="7" id="KW-0227">DNA damage</keyword>
<evidence type="ECO:0000256" key="9">
    <source>
        <dbReference type="ARBA" id="ARBA00023004"/>
    </source>
</evidence>
<evidence type="ECO:0000256" key="4">
    <source>
        <dbReference type="ARBA" id="ARBA00019403"/>
    </source>
</evidence>
<evidence type="ECO:0000256" key="12">
    <source>
        <dbReference type="SAM" id="MobiDB-lite"/>
    </source>
</evidence>
<dbReference type="Pfam" id="PF03167">
    <property type="entry name" value="UDG"/>
    <property type="match status" value="1"/>
</dbReference>
<dbReference type="Proteomes" id="UP000500791">
    <property type="component" value="Chromosome"/>
</dbReference>
<dbReference type="PANTHER" id="PTHR33693:SF1">
    <property type="entry name" value="TYPE-4 URACIL-DNA GLYCOSYLASE"/>
    <property type="match status" value="1"/>
</dbReference>
<dbReference type="InterPro" id="IPR036895">
    <property type="entry name" value="Uracil-DNA_glycosylase-like_sf"/>
</dbReference>
<dbReference type="InterPro" id="IPR005273">
    <property type="entry name" value="Ura-DNA_glyco_family4"/>
</dbReference>
<feature type="region of interest" description="Disordered" evidence="12">
    <location>
        <begin position="30"/>
        <end position="66"/>
    </location>
</feature>
<evidence type="ECO:0000256" key="7">
    <source>
        <dbReference type="ARBA" id="ARBA00022763"/>
    </source>
</evidence>
<evidence type="ECO:0000256" key="11">
    <source>
        <dbReference type="ARBA" id="ARBA00023204"/>
    </source>
</evidence>
<dbReference type="InterPro" id="IPR051536">
    <property type="entry name" value="UDG_Type-4/5"/>
</dbReference>
<evidence type="ECO:0000256" key="8">
    <source>
        <dbReference type="ARBA" id="ARBA00022801"/>
    </source>
</evidence>
<dbReference type="GO" id="GO:0046872">
    <property type="term" value="F:metal ion binding"/>
    <property type="evidence" value="ECO:0007669"/>
    <property type="project" value="UniProtKB-KW"/>
</dbReference>
<comment type="catalytic activity">
    <reaction evidence="1">
        <text>Hydrolyzes single-stranded DNA or mismatched double-stranded DNA and polynucleotides, releasing free uracil.</text>
        <dbReference type="EC" id="3.2.2.27"/>
    </reaction>
</comment>
<comment type="similarity">
    <text evidence="2">Belongs to the uracil-DNA glycosylase (UDG) superfamily. Type 4 (UDGa) family.</text>
</comment>
<dbReference type="AlphaFoldDB" id="A0A6G7VIH5"/>
<gene>
    <name evidence="14" type="ORF">G8E03_02115</name>
</gene>
<keyword evidence="8" id="KW-0378">Hydrolase</keyword>
<dbReference type="SUPFAM" id="SSF52141">
    <property type="entry name" value="Uracil-DNA glycosylase-like"/>
    <property type="match status" value="1"/>
</dbReference>
<protein>
    <recommendedName>
        <fullName evidence="4">Type-4 uracil-DNA glycosylase</fullName>
        <ecNumber evidence="3">3.2.2.27</ecNumber>
    </recommendedName>
</protein>
<evidence type="ECO:0000256" key="6">
    <source>
        <dbReference type="ARBA" id="ARBA00022723"/>
    </source>
</evidence>
<keyword evidence="10" id="KW-0411">Iron-sulfur</keyword>
<feature type="domain" description="Uracil-DNA glycosylase-like" evidence="13">
    <location>
        <begin position="107"/>
        <end position="259"/>
    </location>
</feature>
<evidence type="ECO:0000256" key="10">
    <source>
        <dbReference type="ARBA" id="ARBA00023014"/>
    </source>
</evidence>
<keyword evidence="11" id="KW-0234">DNA repair</keyword>
<dbReference type="GO" id="GO:0006281">
    <property type="term" value="P:DNA repair"/>
    <property type="evidence" value="ECO:0007669"/>
    <property type="project" value="UniProtKB-KW"/>
</dbReference>
<dbReference type="EC" id="3.2.2.27" evidence="3"/>
<evidence type="ECO:0000313" key="15">
    <source>
        <dbReference type="Proteomes" id="UP000500791"/>
    </source>
</evidence>
<dbReference type="Gene3D" id="3.40.470.10">
    <property type="entry name" value="Uracil-DNA glycosylase-like domain"/>
    <property type="match status" value="1"/>
</dbReference>
<reference evidence="14 15" key="1">
    <citation type="submission" date="2020-03" db="EMBL/GenBank/DDBJ databases">
        <title>Complete genome sequence of Monaibacterium sp. ALG8 with diverse plasmids.</title>
        <authorList>
            <person name="Sun C."/>
        </authorList>
    </citation>
    <scope>NUCLEOTIDE SEQUENCE [LARGE SCALE GENOMIC DNA]</scope>
    <source>
        <strain evidence="14 15">ALG8</strain>
    </source>
</reference>
<dbReference type="SMART" id="SM00986">
    <property type="entry name" value="UDG"/>
    <property type="match status" value="1"/>
</dbReference>
<keyword evidence="6" id="KW-0479">Metal-binding</keyword>
<proteinExistence type="inferred from homology"/>
<dbReference type="SMART" id="SM00987">
    <property type="entry name" value="UreE_C"/>
    <property type="match status" value="1"/>
</dbReference>
<dbReference type="NCBIfam" id="TIGR00758">
    <property type="entry name" value="UDG_fam4"/>
    <property type="match status" value="1"/>
</dbReference>
<evidence type="ECO:0000256" key="1">
    <source>
        <dbReference type="ARBA" id="ARBA00001400"/>
    </source>
</evidence>
<feature type="compositionally biased region" description="Basic and acidic residues" evidence="12">
    <location>
        <begin position="47"/>
        <end position="66"/>
    </location>
</feature>
<evidence type="ECO:0000256" key="5">
    <source>
        <dbReference type="ARBA" id="ARBA00022485"/>
    </source>
</evidence>
<dbReference type="InterPro" id="IPR005122">
    <property type="entry name" value="Uracil-DNA_glycosylase-like"/>
</dbReference>
<accession>A0A6G7VIH5</accession>
<dbReference type="GO" id="GO:0051539">
    <property type="term" value="F:4 iron, 4 sulfur cluster binding"/>
    <property type="evidence" value="ECO:0007669"/>
    <property type="project" value="UniProtKB-KW"/>
</dbReference>
<keyword evidence="5" id="KW-0004">4Fe-4S</keyword>
<dbReference type="KEGG" id="mon:G8E03_02115"/>
<evidence type="ECO:0000313" key="14">
    <source>
        <dbReference type="EMBL" id="QIK39665.1"/>
    </source>
</evidence>
<dbReference type="CDD" id="cd10030">
    <property type="entry name" value="UDG-F4_TTUDGA_SPO1dp_like"/>
    <property type="match status" value="1"/>
</dbReference>
<dbReference type="PANTHER" id="PTHR33693">
    <property type="entry name" value="TYPE-5 URACIL-DNA GLYCOSYLASE"/>
    <property type="match status" value="1"/>
</dbReference>
<dbReference type="RefSeq" id="WP_166188136.1">
    <property type="nucleotide sequence ID" value="NZ_CP049811.1"/>
</dbReference>
<keyword evidence="15" id="KW-1185">Reference proteome</keyword>
<keyword evidence="9" id="KW-0408">Iron</keyword>
<dbReference type="EMBL" id="CP049811">
    <property type="protein sequence ID" value="QIK39665.1"/>
    <property type="molecule type" value="Genomic_DNA"/>
</dbReference>
<name>A0A6G7VIH5_9RHOB</name>
<organism evidence="14 15">
    <name type="scientific">Pontivivens nitratireducens</name>
    <dbReference type="NCBI Taxonomy" id="2758038"/>
    <lineage>
        <taxon>Bacteria</taxon>
        <taxon>Pseudomonadati</taxon>
        <taxon>Pseudomonadota</taxon>
        <taxon>Alphaproteobacteria</taxon>
        <taxon>Rhodobacterales</taxon>
        <taxon>Paracoccaceae</taxon>
        <taxon>Pontivivens</taxon>
    </lineage>
</organism>
<sequence length="269" mass="29158">MDNTDPEALLAALAWQVELGVDAAVGDVPVDRYAAPPPSEPATRQADAPRLDTSQRRHAPKQDDDHAQLVEQARQLAGRAATLAELRSAMAGFDGCILKQGARNLVFSDGHPAARLMIVGEAPGKDEDREGKPFVGRSGQLLDRMLAAIGRDRSDDSPNGGVYITNVLPWRPPANRDPGKDEMAMMKPFLLRHIALAAPDCLLLLGNAAMKTLYETDRGITAMRGQWREVGGIAAIASFHPAALLRNGLHKRSAWQDLQMLKSRLDTHG</sequence>
<evidence type="ECO:0000256" key="2">
    <source>
        <dbReference type="ARBA" id="ARBA00006521"/>
    </source>
</evidence>
<evidence type="ECO:0000259" key="13">
    <source>
        <dbReference type="SMART" id="SM00986"/>
    </source>
</evidence>
<dbReference type="GO" id="GO:0004844">
    <property type="term" value="F:uracil DNA N-glycosylase activity"/>
    <property type="evidence" value="ECO:0007669"/>
    <property type="project" value="UniProtKB-EC"/>
</dbReference>